<evidence type="ECO:0008006" key="2">
    <source>
        <dbReference type="Google" id="ProtNLM"/>
    </source>
</evidence>
<proteinExistence type="predicted"/>
<sequence length="69" mass="7936">KYPEPNAHAENRVTRKLDYGSTVYVVRVLKNGELANARPCKSCVTIMKLRGVRRCYYSIMNNEYGVLIL</sequence>
<protein>
    <recommendedName>
        <fullName evidence="2">CMP/dCMP-type deaminase domain-containing protein</fullName>
    </recommendedName>
</protein>
<feature type="non-terminal residue" evidence="1">
    <location>
        <position position="1"/>
    </location>
</feature>
<evidence type="ECO:0000313" key="1">
    <source>
        <dbReference type="EMBL" id="GAF74312.1"/>
    </source>
</evidence>
<accession>X0SEI3</accession>
<organism evidence="1">
    <name type="scientific">marine sediment metagenome</name>
    <dbReference type="NCBI Taxonomy" id="412755"/>
    <lineage>
        <taxon>unclassified sequences</taxon>
        <taxon>metagenomes</taxon>
        <taxon>ecological metagenomes</taxon>
    </lineage>
</organism>
<reference evidence="1" key="1">
    <citation type="journal article" date="2014" name="Front. Microbiol.">
        <title>High frequency of phylogenetically diverse reductive dehalogenase-homologous genes in deep subseafloor sedimentary metagenomes.</title>
        <authorList>
            <person name="Kawai M."/>
            <person name="Futagami T."/>
            <person name="Toyoda A."/>
            <person name="Takaki Y."/>
            <person name="Nishi S."/>
            <person name="Hori S."/>
            <person name="Arai W."/>
            <person name="Tsubouchi T."/>
            <person name="Morono Y."/>
            <person name="Uchiyama I."/>
            <person name="Ito T."/>
            <person name="Fujiyama A."/>
            <person name="Inagaki F."/>
            <person name="Takami H."/>
        </authorList>
    </citation>
    <scope>NUCLEOTIDE SEQUENCE</scope>
    <source>
        <strain evidence="1">Expedition CK06-06</strain>
    </source>
</reference>
<dbReference type="EMBL" id="BARS01004186">
    <property type="protein sequence ID" value="GAF74312.1"/>
    <property type="molecule type" value="Genomic_DNA"/>
</dbReference>
<gene>
    <name evidence="1" type="ORF">S01H1_08157</name>
</gene>
<dbReference type="AlphaFoldDB" id="X0SEI3"/>
<name>X0SEI3_9ZZZZ</name>
<comment type="caution">
    <text evidence="1">The sequence shown here is derived from an EMBL/GenBank/DDBJ whole genome shotgun (WGS) entry which is preliminary data.</text>
</comment>